<accession>A0A841HUA1</accession>
<dbReference type="Proteomes" id="UP000588068">
    <property type="component" value="Unassembled WGS sequence"/>
</dbReference>
<sequence>MPPIVSPDEWLQRRKALLEEEKELTQHFDRVNAARRRLPMTRVTKDYRFDGPNGKVSLLDMFEGRRQLVIYHFMFDPGWEKGCVGCTGLVDEMGDLSLLNARNTTFALVSRAPLEKLQRFKTQKGWNRTWYSSQGSDFNYDFHVTLDEKVRPVEYNYRSKAEIESLGAPSGTQGEEHGLSVFFRVGNEVFHTYSTYARGTESITDSYALLDRTPYGRQESFEDSPEGWPQKPTYG</sequence>
<comment type="caution">
    <text evidence="1">The sequence shown here is derived from an EMBL/GenBank/DDBJ whole genome shotgun (WGS) entry which is preliminary data.</text>
</comment>
<gene>
    <name evidence="1" type="ORF">HNQ60_004452</name>
</gene>
<dbReference type="RefSeq" id="WP_221304383.1">
    <property type="nucleotide sequence ID" value="NZ_JACHHZ010000005.1"/>
</dbReference>
<dbReference type="EMBL" id="JACHHZ010000005">
    <property type="protein sequence ID" value="MBB6095562.1"/>
    <property type="molecule type" value="Genomic_DNA"/>
</dbReference>
<evidence type="ECO:0000313" key="1">
    <source>
        <dbReference type="EMBL" id="MBB6095562.1"/>
    </source>
</evidence>
<dbReference type="AlphaFoldDB" id="A0A841HUA1"/>
<reference evidence="1 2" key="1">
    <citation type="submission" date="2020-08" db="EMBL/GenBank/DDBJ databases">
        <title>Genomic Encyclopedia of Type Strains, Phase IV (KMG-IV): sequencing the most valuable type-strain genomes for metagenomic binning, comparative biology and taxonomic classification.</title>
        <authorList>
            <person name="Goeker M."/>
        </authorList>
    </citation>
    <scope>NUCLEOTIDE SEQUENCE [LARGE SCALE GENOMIC DNA]</scope>
    <source>
        <strain evidence="1 2">DSM 26723</strain>
    </source>
</reference>
<dbReference type="Pfam" id="PF05988">
    <property type="entry name" value="DUF899"/>
    <property type="match status" value="1"/>
</dbReference>
<protein>
    <submittedName>
        <fullName evidence="1">Putative dithiol-disulfide oxidoreductase (DUF899 family)</fullName>
    </submittedName>
</protein>
<keyword evidence="2" id="KW-1185">Reference proteome</keyword>
<organism evidence="1 2">
    <name type="scientific">Povalibacter uvarum</name>
    <dbReference type="NCBI Taxonomy" id="732238"/>
    <lineage>
        <taxon>Bacteria</taxon>
        <taxon>Pseudomonadati</taxon>
        <taxon>Pseudomonadota</taxon>
        <taxon>Gammaproteobacteria</taxon>
        <taxon>Steroidobacterales</taxon>
        <taxon>Steroidobacteraceae</taxon>
        <taxon>Povalibacter</taxon>
    </lineage>
</organism>
<name>A0A841HUA1_9GAMM</name>
<evidence type="ECO:0000313" key="2">
    <source>
        <dbReference type="Proteomes" id="UP000588068"/>
    </source>
</evidence>
<proteinExistence type="predicted"/>
<dbReference type="InterPro" id="IPR010296">
    <property type="entry name" value="DUF899_thioredox"/>
</dbReference>